<dbReference type="EMBL" id="BAABKX010000001">
    <property type="protein sequence ID" value="GAA5043470.1"/>
    <property type="molecule type" value="Genomic_DNA"/>
</dbReference>
<keyword evidence="3" id="KW-1185">Reference proteome</keyword>
<dbReference type="Gene3D" id="3.90.550.10">
    <property type="entry name" value="Spore Coat Polysaccharide Biosynthesis Protein SpsA, Chain A"/>
    <property type="match status" value="1"/>
</dbReference>
<dbReference type="Pfam" id="PF00535">
    <property type="entry name" value="Glycos_transf_2"/>
    <property type="match status" value="1"/>
</dbReference>
<evidence type="ECO:0000313" key="3">
    <source>
        <dbReference type="Proteomes" id="UP001501729"/>
    </source>
</evidence>
<dbReference type="PANTHER" id="PTHR43685">
    <property type="entry name" value="GLYCOSYLTRANSFERASE"/>
    <property type="match status" value="1"/>
</dbReference>
<dbReference type="PANTHER" id="PTHR43685:SF2">
    <property type="entry name" value="GLYCOSYLTRANSFERASE 2-LIKE DOMAIN-CONTAINING PROTEIN"/>
    <property type="match status" value="1"/>
</dbReference>
<gene>
    <name evidence="2" type="ORF">GCM10025751_08200</name>
</gene>
<evidence type="ECO:0000259" key="1">
    <source>
        <dbReference type="Pfam" id="PF00535"/>
    </source>
</evidence>
<reference evidence="2 3" key="1">
    <citation type="journal article" date="2019" name="Int. J. Syst. Evol. Microbiol.">
        <title>The Global Catalogue of Microorganisms (GCM) 10K type strain sequencing project: providing services to taxonomists for standard genome sequencing and annotation.</title>
        <authorList>
            <consortium name="The Broad Institute Genomics Platform"/>
            <consortium name="The Broad Institute Genome Sequencing Center for Infectious Disease"/>
            <person name="Wu L."/>
            <person name="Ma J."/>
        </authorList>
    </citation>
    <scope>NUCLEOTIDE SEQUENCE [LARGE SCALE GENOMIC DNA]</scope>
    <source>
        <strain evidence="2 3">JCM 17504</strain>
    </source>
</reference>
<dbReference type="RefSeq" id="WP_227775609.1">
    <property type="nucleotide sequence ID" value="NZ_BAABKX010000001.1"/>
</dbReference>
<dbReference type="AlphaFoldDB" id="A0AAV3UCC8"/>
<dbReference type="InterPro" id="IPR029044">
    <property type="entry name" value="Nucleotide-diphossugar_trans"/>
</dbReference>
<name>A0AAV3UCC8_9EURY</name>
<protein>
    <recommendedName>
        <fullName evidence="1">Glycosyltransferase 2-like domain-containing protein</fullName>
    </recommendedName>
</protein>
<dbReference type="GeneID" id="68611369"/>
<organism evidence="2 3">
    <name type="scientific">Haladaptatus pallidirubidus</name>
    <dbReference type="NCBI Taxonomy" id="1008152"/>
    <lineage>
        <taxon>Archaea</taxon>
        <taxon>Methanobacteriati</taxon>
        <taxon>Methanobacteriota</taxon>
        <taxon>Stenosarchaea group</taxon>
        <taxon>Halobacteria</taxon>
        <taxon>Halobacteriales</taxon>
        <taxon>Haladaptataceae</taxon>
        <taxon>Haladaptatus</taxon>
    </lineage>
</organism>
<sequence>MSIERTITAPNPTISVVIPTIPTNSHEEVVAHLKSQTIDNFEVIVVNNANLDICEARNAGIEAADSNIVALTDDDCRPETDWLSNVVTEFNSDPNLVCLEGRVEGGRTYEGTRKYVGCNLAFNRSAALAVGGFSSRYAGWRDDTEFGWRMEREANGMCLYSDSVRMHHPDLPRANINTELEAQLKAEYPNRYENVIAPDTTIGQINDWLWRKGFWDLADAIRYRN</sequence>
<comment type="caution">
    <text evidence="2">The sequence shown here is derived from an EMBL/GenBank/DDBJ whole genome shotgun (WGS) entry which is preliminary data.</text>
</comment>
<proteinExistence type="predicted"/>
<evidence type="ECO:0000313" key="2">
    <source>
        <dbReference type="EMBL" id="GAA5043470.1"/>
    </source>
</evidence>
<feature type="domain" description="Glycosyltransferase 2-like" evidence="1">
    <location>
        <begin position="49"/>
        <end position="115"/>
    </location>
</feature>
<dbReference type="InterPro" id="IPR001173">
    <property type="entry name" value="Glyco_trans_2-like"/>
</dbReference>
<dbReference type="CDD" id="cd00761">
    <property type="entry name" value="Glyco_tranf_GTA_type"/>
    <property type="match status" value="1"/>
</dbReference>
<dbReference type="SUPFAM" id="SSF53448">
    <property type="entry name" value="Nucleotide-diphospho-sugar transferases"/>
    <property type="match status" value="1"/>
</dbReference>
<dbReference type="InterPro" id="IPR050834">
    <property type="entry name" value="Glycosyltransf_2"/>
</dbReference>
<accession>A0AAV3UCC8</accession>
<dbReference type="Proteomes" id="UP001501729">
    <property type="component" value="Unassembled WGS sequence"/>
</dbReference>